<evidence type="ECO:0000313" key="1">
    <source>
        <dbReference type="EMBL" id="KKN89794.1"/>
    </source>
</evidence>
<name>A0A0F9UDS2_9ZZZZ</name>
<proteinExistence type="predicted"/>
<reference evidence="1" key="1">
    <citation type="journal article" date="2015" name="Nature">
        <title>Complex archaea that bridge the gap between prokaryotes and eukaryotes.</title>
        <authorList>
            <person name="Spang A."/>
            <person name="Saw J.H."/>
            <person name="Jorgensen S.L."/>
            <person name="Zaremba-Niedzwiedzka K."/>
            <person name="Martijn J."/>
            <person name="Lind A.E."/>
            <person name="van Eijk R."/>
            <person name="Schleper C."/>
            <person name="Guy L."/>
            <person name="Ettema T.J."/>
        </authorList>
    </citation>
    <scope>NUCLEOTIDE SEQUENCE</scope>
</reference>
<accession>A0A0F9UDS2</accession>
<gene>
    <name evidence="1" type="ORF">LCGC14_0236420</name>
</gene>
<sequence length="68" mass="7736">MKQILVSLPHKWARLVEIKAKRGGYKTAGDWIASRIQNDATCGINPECWPDPFCPRITAERINKKSVK</sequence>
<dbReference type="AlphaFoldDB" id="A0A0F9UDS2"/>
<comment type="caution">
    <text evidence="1">The sequence shown here is derived from an EMBL/GenBank/DDBJ whole genome shotgun (WGS) entry which is preliminary data.</text>
</comment>
<dbReference type="EMBL" id="LAZR01000116">
    <property type="protein sequence ID" value="KKN89794.1"/>
    <property type="molecule type" value="Genomic_DNA"/>
</dbReference>
<organism evidence="1">
    <name type="scientific">marine sediment metagenome</name>
    <dbReference type="NCBI Taxonomy" id="412755"/>
    <lineage>
        <taxon>unclassified sequences</taxon>
        <taxon>metagenomes</taxon>
        <taxon>ecological metagenomes</taxon>
    </lineage>
</organism>
<protein>
    <submittedName>
        <fullName evidence="1">Uncharacterized protein</fullName>
    </submittedName>
</protein>